<evidence type="ECO:0000256" key="4">
    <source>
        <dbReference type="ARBA" id="ARBA00023242"/>
    </source>
</evidence>
<comment type="catalytic activity">
    <reaction evidence="6">
        <text>O-phospho-L-threonyl-[protein] + H2O = L-threonyl-[protein] + phosphate</text>
        <dbReference type="Rhea" id="RHEA:47004"/>
        <dbReference type="Rhea" id="RHEA-COMP:11060"/>
        <dbReference type="Rhea" id="RHEA-COMP:11605"/>
        <dbReference type="ChEBI" id="CHEBI:15377"/>
        <dbReference type="ChEBI" id="CHEBI:30013"/>
        <dbReference type="ChEBI" id="CHEBI:43474"/>
        <dbReference type="ChEBI" id="CHEBI:61977"/>
        <dbReference type="EC" id="3.1.3.16"/>
    </reaction>
</comment>
<dbReference type="PROSITE" id="PS50969">
    <property type="entry name" value="FCP1"/>
    <property type="match status" value="1"/>
</dbReference>
<dbReference type="InterPro" id="IPR036420">
    <property type="entry name" value="BRCT_dom_sf"/>
</dbReference>
<dbReference type="SMART" id="SM00577">
    <property type="entry name" value="CPDc"/>
    <property type="match status" value="1"/>
</dbReference>
<evidence type="ECO:0000256" key="3">
    <source>
        <dbReference type="ARBA" id="ARBA00022801"/>
    </source>
</evidence>
<dbReference type="PANTHER" id="PTHR23081">
    <property type="entry name" value="RNA POLYMERASE II CTD PHOSPHATASE"/>
    <property type="match status" value="1"/>
</dbReference>
<accession>A0AAW1P808</accession>
<comment type="caution">
    <text evidence="9">The sequence shown here is derived from an EMBL/GenBank/DDBJ whole genome shotgun (WGS) entry which is preliminary data.</text>
</comment>
<reference evidence="9 10" key="1">
    <citation type="journal article" date="2024" name="Nat. Commun.">
        <title>Phylogenomics reveals the evolutionary origins of lichenization in chlorophyte algae.</title>
        <authorList>
            <person name="Puginier C."/>
            <person name="Libourel C."/>
            <person name="Otte J."/>
            <person name="Skaloud P."/>
            <person name="Haon M."/>
            <person name="Grisel S."/>
            <person name="Petersen M."/>
            <person name="Berrin J.G."/>
            <person name="Delaux P.M."/>
            <person name="Dal Grande F."/>
            <person name="Keller J."/>
        </authorList>
    </citation>
    <scope>NUCLEOTIDE SEQUENCE [LARGE SCALE GENOMIC DNA]</scope>
    <source>
        <strain evidence="9 10">SAG 2036</strain>
    </source>
</reference>
<evidence type="ECO:0000313" key="10">
    <source>
        <dbReference type="Proteomes" id="UP001465755"/>
    </source>
</evidence>
<comment type="subcellular location">
    <subcellularLocation>
        <location evidence="1">Nucleus</location>
    </subcellularLocation>
</comment>
<dbReference type="Pfam" id="PF03031">
    <property type="entry name" value="NIF"/>
    <property type="match status" value="1"/>
</dbReference>
<comment type="catalytic activity">
    <reaction evidence="5">
        <text>O-phospho-L-seryl-[protein] + H2O = L-seryl-[protein] + phosphate</text>
        <dbReference type="Rhea" id="RHEA:20629"/>
        <dbReference type="Rhea" id="RHEA-COMP:9863"/>
        <dbReference type="Rhea" id="RHEA-COMP:11604"/>
        <dbReference type="ChEBI" id="CHEBI:15377"/>
        <dbReference type="ChEBI" id="CHEBI:29999"/>
        <dbReference type="ChEBI" id="CHEBI:43474"/>
        <dbReference type="ChEBI" id="CHEBI:83421"/>
        <dbReference type="EC" id="3.1.3.16"/>
    </reaction>
</comment>
<evidence type="ECO:0000256" key="6">
    <source>
        <dbReference type="ARBA" id="ARBA00048336"/>
    </source>
</evidence>
<dbReference type="Pfam" id="PF00533">
    <property type="entry name" value="BRCT"/>
    <property type="match status" value="1"/>
</dbReference>
<dbReference type="InterPro" id="IPR001357">
    <property type="entry name" value="BRCT_dom"/>
</dbReference>
<keyword evidence="4" id="KW-0539">Nucleus</keyword>
<dbReference type="AlphaFoldDB" id="A0AAW1P808"/>
<name>A0AAW1P808_9CHLO</name>
<dbReference type="InterPro" id="IPR023214">
    <property type="entry name" value="HAD_sf"/>
</dbReference>
<dbReference type="Proteomes" id="UP001465755">
    <property type="component" value="Unassembled WGS sequence"/>
</dbReference>
<dbReference type="SUPFAM" id="SSF56784">
    <property type="entry name" value="HAD-like"/>
    <property type="match status" value="1"/>
</dbReference>
<dbReference type="SMART" id="SM00292">
    <property type="entry name" value="BRCT"/>
    <property type="match status" value="1"/>
</dbReference>
<gene>
    <name evidence="9" type="ORF">WJX73_009671</name>
</gene>
<keyword evidence="10" id="KW-1185">Reference proteome</keyword>
<dbReference type="GO" id="GO:0008420">
    <property type="term" value="F:RNA polymerase II CTD heptapeptide repeat phosphatase activity"/>
    <property type="evidence" value="ECO:0007669"/>
    <property type="project" value="InterPro"/>
</dbReference>
<evidence type="ECO:0000256" key="7">
    <source>
        <dbReference type="SAM" id="MobiDB-lite"/>
    </source>
</evidence>
<feature type="compositionally biased region" description="Low complexity" evidence="7">
    <location>
        <begin position="149"/>
        <end position="161"/>
    </location>
</feature>
<feature type="compositionally biased region" description="Basic and acidic residues" evidence="7">
    <location>
        <begin position="78"/>
        <end position="89"/>
    </location>
</feature>
<dbReference type="Gene3D" id="3.40.50.10190">
    <property type="entry name" value="BRCT domain"/>
    <property type="match status" value="1"/>
</dbReference>
<sequence length="563" mass="61176">MRDSDSPRQVSSHVLFRPETSPGLSALSEGPTQNEAQLKMPNGQQALFAPLAKSRVDSSQTRPPDHSLHVPHLSAPGHVDRHPPSRDLHSQAASMHEPSPPSAQQPHTRKRTAGEALGPTDAQNVERGVQTRAPPRSRPDADEGTGDDVAVAAPVVAPSAAKQDTSTEGSSRPTPSGLQDGVAHSSSASAPQDGPRVALHPLQTSQPRPEQVPASAHHSRPACDVALGNMDLAPPRIRALLRNNRLVLLLDLDHTLLESVGAARLSGKAQELVSLQAEAGAAGLHWVADLRIWTKLRPGVGDFLQWASAFFECWVFTNGTSAYAAQMVQLLDSQGTLFADRVIAQGREDGSPFDQTKRLRSGLAQLEPIIVAFDDTAQVWAEHASNLMLVERYKYFSQGCYLEQGCDESPENGTLYHLCAALLRVHSRVWGRLQLQLPPPSPAAAAEVPWDVRAALRVERRQLLAGCVLLFTGHDRRVLRELWRLAESLGAQVEKSPSTRVTHAVSGNGWTGKAWWAQQQNKWVVLSHWVHSTAALWKRPSENTHRLPPPSASVIARLNAGQL</sequence>
<dbReference type="EC" id="3.1.3.16" evidence="2"/>
<dbReference type="InterPro" id="IPR039189">
    <property type="entry name" value="Fcp1"/>
</dbReference>
<evidence type="ECO:0000313" key="9">
    <source>
        <dbReference type="EMBL" id="KAK9805860.1"/>
    </source>
</evidence>
<dbReference type="PANTHER" id="PTHR23081:SF36">
    <property type="entry name" value="RNA POLYMERASE II SUBUNIT A C-TERMINAL DOMAIN PHOSPHATASE"/>
    <property type="match status" value="1"/>
</dbReference>
<evidence type="ECO:0000259" key="8">
    <source>
        <dbReference type="PROSITE" id="PS50969"/>
    </source>
</evidence>
<keyword evidence="3" id="KW-0378">Hydrolase</keyword>
<evidence type="ECO:0000256" key="5">
    <source>
        <dbReference type="ARBA" id="ARBA00047761"/>
    </source>
</evidence>
<evidence type="ECO:0000256" key="2">
    <source>
        <dbReference type="ARBA" id="ARBA00013081"/>
    </source>
</evidence>
<protein>
    <recommendedName>
        <fullName evidence="2">protein-serine/threonine phosphatase</fullName>
        <ecNumber evidence="2">3.1.3.16</ecNumber>
    </recommendedName>
</protein>
<dbReference type="SUPFAM" id="SSF52113">
    <property type="entry name" value="BRCT domain"/>
    <property type="match status" value="1"/>
</dbReference>
<evidence type="ECO:0000256" key="1">
    <source>
        <dbReference type="ARBA" id="ARBA00004123"/>
    </source>
</evidence>
<organism evidence="9 10">
    <name type="scientific">Symbiochloris irregularis</name>
    <dbReference type="NCBI Taxonomy" id="706552"/>
    <lineage>
        <taxon>Eukaryota</taxon>
        <taxon>Viridiplantae</taxon>
        <taxon>Chlorophyta</taxon>
        <taxon>core chlorophytes</taxon>
        <taxon>Trebouxiophyceae</taxon>
        <taxon>Trebouxiales</taxon>
        <taxon>Trebouxiaceae</taxon>
        <taxon>Symbiochloris</taxon>
    </lineage>
</organism>
<dbReference type="EMBL" id="JALJOQ010000041">
    <property type="protein sequence ID" value="KAK9805860.1"/>
    <property type="molecule type" value="Genomic_DNA"/>
</dbReference>
<dbReference type="GO" id="GO:0005634">
    <property type="term" value="C:nucleus"/>
    <property type="evidence" value="ECO:0007669"/>
    <property type="project" value="UniProtKB-SubCell"/>
</dbReference>
<proteinExistence type="predicted"/>
<dbReference type="InterPro" id="IPR004274">
    <property type="entry name" value="FCP1_dom"/>
</dbReference>
<dbReference type="InterPro" id="IPR036412">
    <property type="entry name" value="HAD-like_sf"/>
</dbReference>
<feature type="domain" description="FCP1 homology" evidence="8">
    <location>
        <begin position="241"/>
        <end position="415"/>
    </location>
</feature>
<feature type="region of interest" description="Disordered" evidence="7">
    <location>
        <begin position="1"/>
        <end position="220"/>
    </location>
</feature>
<dbReference type="Gene3D" id="3.40.50.1000">
    <property type="entry name" value="HAD superfamily/HAD-like"/>
    <property type="match status" value="1"/>
</dbReference>
<feature type="compositionally biased region" description="Polar residues" evidence="7">
    <location>
        <begin position="162"/>
        <end position="177"/>
    </location>
</feature>